<dbReference type="RefSeq" id="XP_014511424.1">
    <property type="nucleotide sequence ID" value="XM_014655938.1"/>
</dbReference>
<dbReference type="Proteomes" id="UP000087766">
    <property type="component" value="Chromosome 8"/>
</dbReference>
<dbReference type="KEGG" id="vra:106770111"/>
<proteinExistence type="predicted"/>
<reference evidence="1" key="1">
    <citation type="journal article" date="2014" name="Nat. Commun.">
        <title>Genome sequence of mungbean and insights into evolution within Vigna species.</title>
        <authorList>
            <person name="Kang Y.J."/>
            <person name="Kim S.K."/>
            <person name="Kim M.Y."/>
            <person name="Lestari P."/>
            <person name="Kim K.H."/>
            <person name="Ha B.K."/>
            <person name="Jun T.H."/>
            <person name="Hwang W.J."/>
            <person name="Lee T."/>
            <person name="Lee J."/>
            <person name="Shim S."/>
            <person name="Yoon M.Y."/>
            <person name="Jang Y.E."/>
            <person name="Han K.S."/>
            <person name="Taeprayoon P."/>
            <person name="Yoon N."/>
            <person name="Somta P."/>
            <person name="Tanya P."/>
            <person name="Kim K.S."/>
            <person name="Gwag J.G."/>
            <person name="Moon J.K."/>
            <person name="Lee Y.H."/>
            <person name="Park B.S."/>
            <person name="Bombarely A."/>
            <person name="Doyle J.J."/>
            <person name="Jackson S.A."/>
            <person name="Schafleitner R."/>
            <person name="Srinives P."/>
            <person name="Varshney R.K."/>
            <person name="Lee S.H."/>
        </authorList>
    </citation>
    <scope>NUCLEOTIDE SEQUENCE [LARGE SCALE GENOMIC DNA]</scope>
    <source>
        <strain evidence="1">cv. VC1973A</strain>
    </source>
</reference>
<dbReference type="AlphaFoldDB" id="A0A1S3UZV0"/>
<protein>
    <submittedName>
        <fullName evidence="2">Uncharacterized protein LOC106770111</fullName>
    </submittedName>
</protein>
<evidence type="ECO:0000313" key="1">
    <source>
        <dbReference type="Proteomes" id="UP000087766"/>
    </source>
</evidence>
<reference evidence="2" key="2">
    <citation type="submission" date="2025-08" db="UniProtKB">
        <authorList>
            <consortium name="RefSeq"/>
        </authorList>
    </citation>
    <scope>IDENTIFICATION</scope>
    <source>
        <tissue evidence="2">Leaf</tissue>
    </source>
</reference>
<dbReference type="PANTHER" id="PTHR35317:SF11">
    <property type="entry name" value="CCHC-TYPE DOMAIN-CONTAINING PROTEIN"/>
    <property type="match status" value="1"/>
</dbReference>
<accession>A0A1S3UZV0</accession>
<dbReference type="GeneID" id="106770111"/>
<gene>
    <name evidence="2" type="primary">LOC106770111</name>
</gene>
<dbReference type="OrthoDB" id="1931687at2759"/>
<dbReference type="PANTHER" id="PTHR35317">
    <property type="entry name" value="OS04G0629600 PROTEIN"/>
    <property type="match status" value="1"/>
</dbReference>
<sequence>MEGDSSFSAMAPPIFNGENYQIWAVRMEAYLEALDLWEAIEEDYEISMLPGNPTIAQIKNHKDEKTKKAKTKACLFAAVSPTIFTRIMTLNSAKAIWDYLKEEYDGDDRIKGMQVLNLIRDFELQKMKESETITEYSKRLLNIANKVRLLGFEFKDSRIVEKVLVTVLERFEATITTLENTKDFSNITLVELLNSLQAQEQRRAMREQGFVEEPLPAKHEDN</sequence>
<evidence type="ECO:0000313" key="2">
    <source>
        <dbReference type="RefSeq" id="XP_014511424.1"/>
    </source>
</evidence>
<keyword evidence="1" id="KW-1185">Reference proteome</keyword>
<name>A0A1S3UZV0_VIGRR</name>
<organism evidence="1 2">
    <name type="scientific">Vigna radiata var. radiata</name>
    <name type="common">Mung bean</name>
    <name type="synonym">Phaseolus aureus</name>
    <dbReference type="NCBI Taxonomy" id="3916"/>
    <lineage>
        <taxon>Eukaryota</taxon>
        <taxon>Viridiplantae</taxon>
        <taxon>Streptophyta</taxon>
        <taxon>Embryophyta</taxon>
        <taxon>Tracheophyta</taxon>
        <taxon>Spermatophyta</taxon>
        <taxon>Magnoliopsida</taxon>
        <taxon>eudicotyledons</taxon>
        <taxon>Gunneridae</taxon>
        <taxon>Pentapetalae</taxon>
        <taxon>rosids</taxon>
        <taxon>fabids</taxon>
        <taxon>Fabales</taxon>
        <taxon>Fabaceae</taxon>
        <taxon>Papilionoideae</taxon>
        <taxon>50 kb inversion clade</taxon>
        <taxon>NPAAA clade</taxon>
        <taxon>indigoferoid/millettioid clade</taxon>
        <taxon>Phaseoleae</taxon>
        <taxon>Vigna</taxon>
    </lineage>
</organism>
<dbReference type="Pfam" id="PF14223">
    <property type="entry name" value="Retrotran_gag_2"/>
    <property type="match status" value="1"/>
</dbReference>
<dbReference type="STRING" id="3916.A0A1S3UZV0"/>